<evidence type="ECO:0000256" key="14">
    <source>
        <dbReference type="ARBA" id="ARBA00042865"/>
    </source>
</evidence>
<dbReference type="EMBL" id="VNKI01000008">
    <property type="protein sequence ID" value="TVX79122.1"/>
    <property type="molecule type" value="Genomic_DNA"/>
</dbReference>
<sequence>MSNSKLKMAYAIQCHTNSEQVNRLIESLDDENIDFFIHVDQKSDILKNITVKDNVFILRKRIDVQWGGFSQVEATLELLKAIKCKDEEYAYVHLISGQDFPIKSKDDIQQFFRETGGSQFIEYVDFPSNFLNRVEVYYPKFFFGRGGKIKKIIRGVYNRGVMKTFFKRRTNYLPTLYYGSSWFSITSDCVDYILNFIDKNNEFYNFFKNSFCSDEMFFQTIILNSRFKEKVVNDNLRYIDWYKKGLASPKTLLLEDYSKLINTNKLFARKFDSRIDSQIILRLENSFIKKEKQEIV</sequence>
<evidence type="ECO:0000256" key="12">
    <source>
        <dbReference type="ARBA" id="ARBA00023157"/>
    </source>
</evidence>
<accession>A0A8B5XWG4</accession>
<evidence type="ECO:0000313" key="15">
    <source>
        <dbReference type="EMBL" id="TVX79122.1"/>
    </source>
</evidence>
<dbReference type="AlphaFoldDB" id="A0A8B5XWG4"/>
<dbReference type="GO" id="GO:0046872">
    <property type="term" value="F:metal ion binding"/>
    <property type="evidence" value="ECO:0007669"/>
    <property type="project" value="UniProtKB-KW"/>
</dbReference>
<reference evidence="15 16" key="1">
    <citation type="submission" date="2019-07" db="EMBL/GenBank/DDBJ databases">
        <title>Genome assembly of Bacillus simplex strain GGC-P6A.</title>
        <authorList>
            <person name="Jennings M.E."/>
            <person name="Barton H.A."/>
        </authorList>
    </citation>
    <scope>NUCLEOTIDE SEQUENCE [LARGE SCALE GENOMIC DNA]</scope>
    <source>
        <strain evidence="15 16">GGC-P6A</strain>
    </source>
</reference>
<dbReference type="Pfam" id="PF02485">
    <property type="entry name" value="Branch"/>
    <property type="match status" value="1"/>
</dbReference>
<comment type="subcellular location">
    <subcellularLocation>
        <location evidence="2">Endoplasmic reticulum membrane</location>
        <topology evidence="2">Single-pass type II membrane protein</topology>
    </subcellularLocation>
    <subcellularLocation>
        <location evidence="1">Golgi apparatus membrane</location>
        <topology evidence="1">Single-pass type II membrane protein</topology>
    </subcellularLocation>
</comment>
<evidence type="ECO:0000256" key="9">
    <source>
        <dbReference type="ARBA" id="ARBA00022989"/>
    </source>
</evidence>
<evidence type="ECO:0000313" key="16">
    <source>
        <dbReference type="Proteomes" id="UP000317770"/>
    </source>
</evidence>
<protein>
    <recommendedName>
        <fullName evidence="14">Peptide O-xylosyltransferase</fullName>
    </recommendedName>
</protein>
<evidence type="ECO:0000256" key="1">
    <source>
        <dbReference type="ARBA" id="ARBA00004323"/>
    </source>
</evidence>
<dbReference type="RefSeq" id="WP_144479485.1">
    <property type="nucleotide sequence ID" value="NZ_VNKI01000008.1"/>
</dbReference>
<dbReference type="GO" id="GO:0030158">
    <property type="term" value="F:protein xylosyltransferase activity"/>
    <property type="evidence" value="ECO:0007669"/>
    <property type="project" value="InterPro"/>
</dbReference>
<proteinExistence type="predicted"/>
<keyword evidence="7" id="KW-0256">Endoplasmic reticulum</keyword>
<evidence type="ECO:0000256" key="8">
    <source>
        <dbReference type="ARBA" id="ARBA00022968"/>
    </source>
</evidence>
<dbReference type="InterPro" id="IPR003406">
    <property type="entry name" value="Glyco_trans_14"/>
</dbReference>
<keyword evidence="10" id="KW-0333">Golgi apparatus</keyword>
<evidence type="ECO:0000256" key="11">
    <source>
        <dbReference type="ARBA" id="ARBA00023136"/>
    </source>
</evidence>
<keyword evidence="4 15" id="KW-0808">Transferase</keyword>
<comment type="caution">
    <text evidence="15">The sequence shown here is derived from an EMBL/GenBank/DDBJ whole genome shotgun (WGS) entry which is preliminary data.</text>
</comment>
<keyword evidence="6" id="KW-0479">Metal-binding</keyword>
<dbReference type="GO" id="GO:0015012">
    <property type="term" value="P:heparan sulfate proteoglycan biosynthetic process"/>
    <property type="evidence" value="ECO:0007669"/>
    <property type="project" value="TreeGrafter"/>
</dbReference>
<keyword evidence="13" id="KW-0325">Glycoprotein</keyword>
<dbReference type="GO" id="GO:0016020">
    <property type="term" value="C:membrane"/>
    <property type="evidence" value="ECO:0007669"/>
    <property type="project" value="InterPro"/>
</dbReference>
<dbReference type="InterPro" id="IPR043538">
    <property type="entry name" value="XYLT"/>
</dbReference>
<organism evidence="15 16">
    <name type="scientific">Peribacillus simplex</name>
    <dbReference type="NCBI Taxonomy" id="1478"/>
    <lineage>
        <taxon>Bacteria</taxon>
        <taxon>Bacillati</taxon>
        <taxon>Bacillota</taxon>
        <taxon>Bacilli</taxon>
        <taxon>Bacillales</taxon>
        <taxon>Bacillaceae</taxon>
        <taxon>Peribacillus</taxon>
    </lineage>
</organism>
<keyword evidence="11" id="KW-0472">Membrane</keyword>
<evidence type="ECO:0000256" key="6">
    <source>
        <dbReference type="ARBA" id="ARBA00022723"/>
    </source>
</evidence>
<evidence type="ECO:0000256" key="2">
    <source>
        <dbReference type="ARBA" id="ARBA00004648"/>
    </source>
</evidence>
<keyword evidence="8" id="KW-0735">Signal-anchor</keyword>
<keyword evidence="5" id="KW-0812">Transmembrane</keyword>
<evidence type="ECO:0000256" key="5">
    <source>
        <dbReference type="ARBA" id="ARBA00022692"/>
    </source>
</evidence>
<dbReference type="PANTHER" id="PTHR46025:SF3">
    <property type="entry name" value="XYLOSYLTRANSFERASE OXT"/>
    <property type="match status" value="1"/>
</dbReference>
<name>A0A8B5XWG4_9BACI</name>
<dbReference type="PANTHER" id="PTHR46025">
    <property type="entry name" value="XYLOSYLTRANSFERASE OXT"/>
    <property type="match status" value="1"/>
</dbReference>
<evidence type="ECO:0000256" key="7">
    <source>
        <dbReference type="ARBA" id="ARBA00022824"/>
    </source>
</evidence>
<evidence type="ECO:0000256" key="13">
    <source>
        <dbReference type="ARBA" id="ARBA00023180"/>
    </source>
</evidence>
<keyword evidence="12" id="KW-1015">Disulfide bond</keyword>
<dbReference type="GO" id="GO:0050650">
    <property type="term" value="P:chondroitin sulfate proteoglycan biosynthetic process"/>
    <property type="evidence" value="ECO:0007669"/>
    <property type="project" value="TreeGrafter"/>
</dbReference>
<evidence type="ECO:0000256" key="10">
    <source>
        <dbReference type="ARBA" id="ARBA00023034"/>
    </source>
</evidence>
<evidence type="ECO:0000256" key="3">
    <source>
        <dbReference type="ARBA" id="ARBA00022676"/>
    </source>
</evidence>
<gene>
    <name evidence="15" type="ORF">FQP34_17450</name>
</gene>
<dbReference type="Proteomes" id="UP000317770">
    <property type="component" value="Unassembled WGS sequence"/>
</dbReference>
<keyword evidence="9" id="KW-1133">Transmembrane helix</keyword>
<evidence type="ECO:0000256" key="4">
    <source>
        <dbReference type="ARBA" id="ARBA00022679"/>
    </source>
</evidence>
<keyword evidence="3 15" id="KW-0328">Glycosyltransferase</keyword>